<feature type="domain" description="Helicase ATP-binding" evidence="1">
    <location>
        <begin position="1"/>
        <end position="115"/>
    </location>
</feature>
<dbReference type="PROSITE" id="PS51192">
    <property type="entry name" value="HELICASE_ATP_BIND_1"/>
    <property type="match status" value="1"/>
</dbReference>
<dbReference type="Pfam" id="PF00271">
    <property type="entry name" value="Helicase_C"/>
    <property type="match status" value="1"/>
</dbReference>
<dbReference type="InterPro" id="IPR050742">
    <property type="entry name" value="Helicase_Restrict-Modif_Enz"/>
</dbReference>
<organism evidence="2 3">
    <name type="scientific">Colwellia maritima</name>
    <dbReference type="NCBI Taxonomy" id="2912588"/>
    <lineage>
        <taxon>Bacteria</taxon>
        <taxon>Pseudomonadati</taxon>
        <taxon>Pseudomonadota</taxon>
        <taxon>Gammaproteobacteria</taxon>
        <taxon>Alteromonadales</taxon>
        <taxon>Colwelliaceae</taxon>
        <taxon>Colwellia</taxon>
    </lineage>
</organism>
<gene>
    <name evidence="2" type="ORF">L3081_13485</name>
</gene>
<dbReference type="InterPro" id="IPR006935">
    <property type="entry name" value="Helicase/UvrB_N"/>
</dbReference>
<evidence type="ECO:0000313" key="3">
    <source>
        <dbReference type="Proteomes" id="UP001139646"/>
    </source>
</evidence>
<keyword evidence="2" id="KW-0067">ATP-binding</keyword>
<dbReference type="InterPro" id="IPR001650">
    <property type="entry name" value="Helicase_C-like"/>
</dbReference>
<reference evidence="2" key="1">
    <citation type="submission" date="2022-01" db="EMBL/GenBank/DDBJ databases">
        <title>Colwellia maritima, isolated from seawater.</title>
        <authorList>
            <person name="Kristyanto S."/>
            <person name="Jung J."/>
            <person name="Jeon C.O."/>
        </authorList>
    </citation>
    <scope>NUCLEOTIDE SEQUENCE</scope>
    <source>
        <strain evidence="2">MSW7</strain>
    </source>
</reference>
<dbReference type="InterPro" id="IPR014001">
    <property type="entry name" value="Helicase_ATP-bd"/>
</dbReference>
<protein>
    <submittedName>
        <fullName evidence="2">DEAD/DEAH box helicase family protein</fullName>
    </submittedName>
</protein>
<evidence type="ECO:0000313" key="2">
    <source>
        <dbReference type="EMBL" id="MCI2284209.1"/>
    </source>
</evidence>
<keyword evidence="3" id="KW-1185">Reference proteome</keyword>
<keyword evidence="2" id="KW-0547">Nucleotide-binding</keyword>
<dbReference type="Pfam" id="PF04851">
    <property type="entry name" value="ResIII"/>
    <property type="match status" value="1"/>
</dbReference>
<dbReference type="SUPFAM" id="SSF52540">
    <property type="entry name" value="P-loop containing nucleoside triphosphate hydrolases"/>
    <property type="match status" value="1"/>
</dbReference>
<evidence type="ECO:0000259" key="1">
    <source>
        <dbReference type="PROSITE" id="PS51192"/>
    </source>
</evidence>
<dbReference type="InterPro" id="IPR027417">
    <property type="entry name" value="P-loop_NTPase"/>
</dbReference>
<dbReference type="SMART" id="SM00490">
    <property type="entry name" value="HELICc"/>
    <property type="match status" value="1"/>
</dbReference>
<dbReference type="GO" id="GO:0004386">
    <property type="term" value="F:helicase activity"/>
    <property type="evidence" value="ECO:0007669"/>
    <property type="project" value="UniProtKB-KW"/>
</dbReference>
<dbReference type="Gene3D" id="3.40.50.300">
    <property type="entry name" value="P-loop containing nucleotide triphosphate hydrolases"/>
    <property type="match status" value="2"/>
</dbReference>
<proteinExistence type="predicted"/>
<comment type="caution">
    <text evidence="2">The sequence shown here is derived from an EMBL/GenBank/DDBJ whole genome shotgun (WGS) entry which is preliminary data.</text>
</comment>
<keyword evidence="2" id="KW-0378">Hydrolase</keyword>
<keyword evidence="2" id="KW-0347">Helicase</keyword>
<dbReference type="PANTHER" id="PTHR47396">
    <property type="entry name" value="TYPE I RESTRICTION ENZYME ECOKI R PROTEIN"/>
    <property type="match status" value="1"/>
</dbReference>
<dbReference type="PANTHER" id="PTHR47396:SF1">
    <property type="entry name" value="ATP-DEPENDENT HELICASE IRC3-RELATED"/>
    <property type="match status" value="1"/>
</dbReference>
<name>A0ABS9X1W7_9GAMM</name>
<sequence>MVKRALAIVPSTELKKQLIKRIIVQLKEINVGEDFYDETLDVIVQTSAYVLRHYRSHVSTHFDYILVDEAHRAAAHGLRNVLEYYNPQNLLGLTATDRLDQQRLEDIFGSYQINLSLEEAIKQKLIPQIRAFRLQSNIDLSSVRFNGKEFVKSDLQKSVQVPSRDQLVVDLLVKYFSASHSNSHTNESLQTKQGVIFCVDIKHAKRMSALLNQHGVKSASVHGTNRKGLDEYKQGAIQFLCACDLINEGWDAPQTSVIVMARPTMSKVLYTQQLGRGTRNHPDKEALYVIDVVDSYSSALQPWSVHSLFNFGMYHHLAI</sequence>
<dbReference type="Proteomes" id="UP001139646">
    <property type="component" value="Unassembled WGS sequence"/>
</dbReference>
<dbReference type="EMBL" id="JAKKSL010000002">
    <property type="protein sequence ID" value="MCI2284209.1"/>
    <property type="molecule type" value="Genomic_DNA"/>
</dbReference>
<accession>A0ABS9X1W7</accession>